<dbReference type="GO" id="GO:0031267">
    <property type="term" value="F:small GTPase binding"/>
    <property type="evidence" value="ECO:0007669"/>
    <property type="project" value="TreeGrafter"/>
</dbReference>
<dbReference type="SUPFAM" id="SSF52540">
    <property type="entry name" value="P-loop containing nucleoside triphosphate hydrolases"/>
    <property type="match status" value="1"/>
</dbReference>
<dbReference type="Gene3D" id="3.40.50.300">
    <property type="entry name" value="P-loop containing nucleotide triphosphate hydrolases"/>
    <property type="match status" value="1"/>
</dbReference>
<evidence type="ECO:0000256" key="4">
    <source>
        <dbReference type="SAM" id="MobiDB-lite"/>
    </source>
</evidence>
<evidence type="ECO:0000256" key="2">
    <source>
        <dbReference type="ARBA" id="ARBA00022614"/>
    </source>
</evidence>
<evidence type="ECO:0000256" key="1">
    <source>
        <dbReference type="ARBA" id="ARBA00022468"/>
    </source>
</evidence>
<evidence type="ECO:0000256" key="3">
    <source>
        <dbReference type="ARBA" id="ARBA00022737"/>
    </source>
</evidence>
<keyword evidence="3" id="KW-0677">Repeat</keyword>
<sequence length="1051" mass="117797">MAHRQAILKKSTSNEKITKTLFPLPVRVQQLLDTYFPSPLIQCDTIPLNDFRPDASFNFRALAMPERRYFSFRRESQILSRIYEKYASSLELEDAYWTLGFSNSKFAGEFAETLVQALYRCPVIQSISFSKGPTSATSLSTRRSTSVSTLGDDDEYCSTLLAYIAGSLPPWVTSLTYDNVLDRNAINALVKILKTIDQRSSGSPQSILNRAQGRDIHSVSSVSSSGHNVGVFQSFAIRNNPQLGGDTLMPFFQFLGRKPLMSLRVLDLSGNNLGDSCCAAVLNIAFTQTAQIALERLDLSRNEIRHGVNVIQVVRNYVNQHRSNQLMSSAGYETWCSSLTTLNLSCNELNCGMVAAEIVSLLRNNVLTLKSLNISRNGLTGERDKLIRILIKSLESNTMLLDLDLSENEFSHRSIDHLLQKLSHSTKDILGMNFLQLHGNKPKLLSSHKLVLDQLLTKAKEERVKRYFMDKQKQANTYIEDEIEDSKAQVDHINESFSDSISTRTGQESRTNGSYSHDELSSTYHTSDDGQKWSYKSENENKSVPKERAKITVLFSAPLVWKDITNKLRPIEMLSFKEEKDLLWQCFKEASMDIELSVDNATTDRLQAAITKGCDCLHYSGHGHPNYLTFEDGKGGLHFLEVNQLKDLISKGIKDRGPPFKFVFVSACHSKLAGETFVNAGVPHVVCCQQESQLMDSAALVFTRAFYLALAIGRTVADSFEIGRQAVAVAPSVPDSVQEMKKFILLPENGKHDVPVIDVEPLSEWPGRTGLKENRQNEVQGLPSLPQGFIGREVDMYRLINDVLTKRFISLVGDVGIGVSSLASAICHYISERKSTMIAIETIFYVRALPLRGDIHLRSFTIPLHNQLVAAGLTSPLGVEASDDEIFQSIFTSLSNTKALIVFDRADTLQRIKDSQEFPLFLSSLFMETRNVRVLVTAKQALGLSSLRGVGEHVITLGPLDLKSTVRLFVILCPHLHTDYERRRLLELLVPDDQARLLPSDEKLTSRSIAIFKILGDGNPQKTFKIAYDMTKHEYRKFTQFDKTDSNDLVL</sequence>
<dbReference type="GO" id="GO:0005634">
    <property type="term" value="C:nucleus"/>
    <property type="evidence" value="ECO:0007669"/>
    <property type="project" value="TreeGrafter"/>
</dbReference>
<organism evidence="6">
    <name type="scientific">Sundstroemia setigera</name>
    <dbReference type="NCBI Taxonomy" id="3005"/>
    <lineage>
        <taxon>Eukaryota</taxon>
        <taxon>Sar</taxon>
        <taxon>Stramenopiles</taxon>
        <taxon>Ochrophyta</taxon>
        <taxon>Bacillariophyta</taxon>
        <taxon>Coscinodiscophyceae</taxon>
        <taxon>Rhizosoleniophycidae</taxon>
        <taxon>Rhizosoleniales</taxon>
        <taxon>Rhizosoleniaceae</taxon>
        <taxon>Sundstroemia</taxon>
    </lineage>
</organism>
<dbReference type="InterPro" id="IPR032675">
    <property type="entry name" value="LRR_dom_sf"/>
</dbReference>
<accession>A0A7S0FB49</accession>
<feature type="domain" description="CHAT" evidence="5">
    <location>
        <begin position="566"/>
        <end position="719"/>
    </location>
</feature>
<dbReference type="GO" id="GO:0005829">
    <property type="term" value="C:cytosol"/>
    <property type="evidence" value="ECO:0007669"/>
    <property type="project" value="TreeGrafter"/>
</dbReference>
<protein>
    <recommendedName>
        <fullName evidence="5">CHAT domain-containing protein</fullName>
    </recommendedName>
</protein>
<dbReference type="AlphaFoldDB" id="A0A7S0FB49"/>
<reference evidence="6" key="1">
    <citation type="submission" date="2021-01" db="EMBL/GenBank/DDBJ databases">
        <authorList>
            <person name="Corre E."/>
            <person name="Pelletier E."/>
            <person name="Niang G."/>
            <person name="Scheremetjew M."/>
            <person name="Finn R."/>
            <person name="Kale V."/>
            <person name="Holt S."/>
            <person name="Cochrane G."/>
            <person name="Meng A."/>
            <person name="Brown T."/>
            <person name="Cohen L."/>
        </authorList>
    </citation>
    <scope>NUCLEOTIDE SEQUENCE</scope>
    <source>
        <strain evidence="6">CCMP 1694</strain>
    </source>
</reference>
<dbReference type="Gene3D" id="3.80.10.10">
    <property type="entry name" value="Ribonuclease Inhibitor"/>
    <property type="match status" value="1"/>
</dbReference>
<dbReference type="InterPro" id="IPR027038">
    <property type="entry name" value="RanGap"/>
</dbReference>
<dbReference type="Pfam" id="PF13516">
    <property type="entry name" value="LRR_6"/>
    <property type="match status" value="1"/>
</dbReference>
<proteinExistence type="predicted"/>
<gene>
    <name evidence="6" type="ORF">RSET0789_LOCUS34</name>
</gene>
<dbReference type="GO" id="GO:0005096">
    <property type="term" value="F:GTPase activator activity"/>
    <property type="evidence" value="ECO:0007669"/>
    <property type="project" value="UniProtKB-KW"/>
</dbReference>
<dbReference type="GO" id="GO:0006913">
    <property type="term" value="P:nucleocytoplasmic transport"/>
    <property type="evidence" value="ECO:0007669"/>
    <property type="project" value="TreeGrafter"/>
</dbReference>
<dbReference type="PANTHER" id="PTHR24113">
    <property type="entry name" value="RAN GTPASE-ACTIVATING PROTEIN 1"/>
    <property type="match status" value="1"/>
</dbReference>
<name>A0A7S0FB49_9STRA</name>
<evidence type="ECO:0000313" key="6">
    <source>
        <dbReference type="EMBL" id="CAD8349898.1"/>
    </source>
</evidence>
<dbReference type="GO" id="GO:0048471">
    <property type="term" value="C:perinuclear region of cytoplasm"/>
    <property type="evidence" value="ECO:0007669"/>
    <property type="project" value="TreeGrafter"/>
</dbReference>
<keyword evidence="2" id="KW-0433">Leucine-rich repeat</keyword>
<evidence type="ECO:0000259" key="5">
    <source>
        <dbReference type="Pfam" id="PF12770"/>
    </source>
</evidence>
<feature type="region of interest" description="Disordered" evidence="4">
    <location>
        <begin position="497"/>
        <end position="541"/>
    </location>
</feature>
<dbReference type="Pfam" id="PF12770">
    <property type="entry name" value="CHAT"/>
    <property type="match status" value="1"/>
</dbReference>
<dbReference type="PANTHER" id="PTHR24113:SF12">
    <property type="entry name" value="RAN GTPASE-ACTIVATING PROTEIN 1"/>
    <property type="match status" value="1"/>
</dbReference>
<dbReference type="SUPFAM" id="SSF52047">
    <property type="entry name" value="RNI-like"/>
    <property type="match status" value="1"/>
</dbReference>
<dbReference type="InterPro" id="IPR027417">
    <property type="entry name" value="P-loop_NTPase"/>
</dbReference>
<dbReference type="EMBL" id="HBEI01000046">
    <property type="protein sequence ID" value="CAD8349898.1"/>
    <property type="molecule type" value="Transcribed_RNA"/>
</dbReference>
<feature type="compositionally biased region" description="Polar residues" evidence="4">
    <location>
        <begin position="497"/>
        <end position="515"/>
    </location>
</feature>
<feature type="compositionally biased region" description="Basic and acidic residues" evidence="4">
    <location>
        <begin position="516"/>
        <end position="541"/>
    </location>
</feature>
<dbReference type="InterPro" id="IPR001611">
    <property type="entry name" value="Leu-rich_rpt"/>
</dbReference>
<keyword evidence="1" id="KW-0343">GTPase activation</keyword>
<dbReference type="InterPro" id="IPR024983">
    <property type="entry name" value="CHAT_dom"/>
</dbReference>